<feature type="region of interest" description="Disordered" evidence="1">
    <location>
        <begin position="348"/>
        <end position="384"/>
    </location>
</feature>
<protein>
    <submittedName>
        <fullName evidence="2">Uncharacterized protein</fullName>
    </submittedName>
</protein>
<accession>A0A6A6GAQ8</accession>
<evidence type="ECO:0000256" key="1">
    <source>
        <dbReference type="SAM" id="MobiDB-lite"/>
    </source>
</evidence>
<name>A0A6A6GAQ8_9PEZI</name>
<keyword evidence="3" id="KW-1185">Reference proteome</keyword>
<dbReference type="Proteomes" id="UP000799538">
    <property type="component" value="Unassembled WGS sequence"/>
</dbReference>
<evidence type="ECO:0000313" key="2">
    <source>
        <dbReference type="EMBL" id="KAF2222470.1"/>
    </source>
</evidence>
<feature type="compositionally biased region" description="Polar residues" evidence="1">
    <location>
        <begin position="162"/>
        <end position="177"/>
    </location>
</feature>
<feature type="compositionally biased region" description="Polar residues" evidence="1">
    <location>
        <begin position="462"/>
        <end position="474"/>
    </location>
</feature>
<gene>
    <name evidence="2" type="ORF">BDZ85DRAFT_237828</name>
</gene>
<reference evidence="3" key="1">
    <citation type="journal article" date="2020" name="Stud. Mycol.">
        <title>101 Dothideomycetes genomes: A test case for predicting lifestyles and emergence of pathogens.</title>
        <authorList>
            <person name="Haridas S."/>
            <person name="Albert R."/>
            <person name="Binder M."/>
            <person name="Bloem J."/>
            <person name="LaButti K."/>
            <person name="Salamov A."/>
            <person name="Andreopoulos B."/>
            <person name="Baker S."/>
            <person name="Barry K."/>
            <person name="Bills G."/>
            <person name="Bluhm B."/>
            <person name="Cannon C."/>
            <person name="Castanera R."/>
            <person name="Culley D."/>
            <person name="Daum C."/>
            <person name="Ezra D."/>
            <person name="Gonzalez J."/>
            <person name="Henrissat B."/>
            <person name="Kuo A."/>
            <person name="Liang C."/>
            <person name="Lipzen A."/>
            <person name="Lutzoni F."/>
            <person name="Magnuson J."/>
            <person name="Mondo S."/>
            <person name="Nolan M."/>
            <person name="Ohm R."/>
            <person name="Pangilinan J."/>
            <person name="Park H.-J."/>
            <person name="Ramirez L."/>
            <person name="Alfaro M."/>
            <person name="Sun H."/>
            <person name="Tritt A."/>
            <person name="Yoshinaga Y."/>
            <person name="Zwiers L.-H."/>
            <person name="Turgeon B."/>
            <person name="Goodwin S."/>
            <person name="Spatafora J."/>
            <person name="Crous P."/>
            <person name="Grigoriev I."/>
        </authorList>
    </citation>
    <scope>NUCLEOTIDE SEQUENCE [LARGE SCALE GENOMIC DNA]</scope>
    <source>
        <strain evidence="3">CECT 20119</strain>
    </source>
</reference>
<proteinExistence type="predicted"/>
<sequence>MYERPAFSGSTLVAKPSTVFSTTSTASSGSGGARLLFGEIDASSLTSSSTIFSPCTVVQSTNATFLRFWHSEDCREKFLSFLDQRDLANLRLVSLDLSTRLAPRCFEDINCFFKANSFKRPRIQALERIGRHVQTFRLVLPYTFEHVLPPLIDTETGEEKNFTYTPVRPTSSGSSQSRFKEPKYGDWETTDLLVRQYPPLFHAAANSASFVQAVSALSNMTRLVVQGKSDGFHVRSHHRNVSDFALVSLRAALESAPIHTLSRVSLNDLPSSAMKYLKPTSLLPEQSGVCDWCSQVEQVDASVRCIENKSRDASEQLLVVQDYLRNFRNIERLSFSWVGRAGPYPFSPQTRRDLRPSKSFRGARRPSHPALRQQPTQPSIPQAGEHVIRFPRLVSLSLHNMTASVGQVQSLLRDNRAIRDLDFEHVELESGTWDEALRTLSGPRQAVSETGDVPIMLAKQADPTQRKPTLSRQDSGISGISSPSSPNRKPERREPEDKAVRKVCFVEERHGCALETSVDVRSLHARSHHQKKRRDVFNGACGELRRIFRGGLLRWP</sequence>
<dbReference type="AlphaFoldDB" id="A0A6A6GAQ8"/>
<feature type="region of interest" description="Disordered" evidence="1">
    <location>
        <begin position="159"/>
        <end position="181"/>
    </location>
</feature>
<feature type="compositionally biased region" description="Low complexity" evidence="1">
    <location>
        <begin position="475"/>
        <end position="486"/>
    </location>
</feature>
<dbReference type="EMBL" id="ML992508">
    <property type="protein sequence ID" value="KAF2222470.1"/>
    <property type="molecule type" value="Genomic_DNA"/>
</dbReference>
<evidence type="ECO:0000313" key="3">
    <source>
        <dbReference type="Proteomes" id="UP000799538"/>
    </source>
</evidence>
<organism evidence="2 3">
    <name type="scientific">Elsinoe ampelina</name>
    <dbReference type="NCBI Taxonomy" id="302913"/>
    <lineage>
        <taxon>Eukaryota</taxon>
        <taxon>Fungi</taxon>
        <taxon>Dikarya</taxon>
        <taxon>Ascomycota</taxon>
        <taxon>Pezizomycotina</taxon>
        <taxon>Dothideomycetes</taxon>
        <taxon>Dothideomycetidae</taxon>
        <taxon>Myriangiales</taxon>
        <taxon>Elsinoaceae</taxon>
        <taxon>Elsinoe</taxon>
    </lineage>
</organism>
<feature type="region of interest" description="Disordered" evidence="1">
    <location>
        <begin position="444"/>
        <end position="498"/>
    </location>
</feature>
<feature type="compositionally biased region" description="Basic and acidic residues" evidence="1">
    <location>
        <begin position="488"/>
        <end position="498"/>
    </location>
</feature>
<dbReference type="OrthoDB" id="5327538at2759"/>